<name>A0ACA9RLZ6_9GLOM</name>
<organism evidence="1 2">
    <name type="scientific">Racocetra persica</name>
    <dbReference type="NCBI Taxonomy" id="160502"/>
    <lineage>
        <taxon>Eukaryota</taxon>
        <taxon>Fungi</taxon>
        <taxon>Fungi incertae sedis</taxon>
        <taxon>Mucoromycota</taxon>
        <taxon>Glomeromycotina</taxon>
        <taxon>Glomeromycetes</taxon>
        <taxon>Diversisporales</taxon>
        <taxon>Gigasporaceae</taxon>
        <taxon>Racocetra</taxon>
    </lineage>
</organism>
<dbReference type="Proteomes" id="UP000789920">
    <property type="component" value="Unassembled WGS sequence"/>
</dbReference>
<feature type="non-terminal residue" evidence="1">
    <location>
        <position position="1"/>
    </location>
</feature>
<dbReference type="EMBL" id="CAJVQC010059238">
    <property type="protein sequence ID" value="CAG8799577.1"/>
    <property type="molecule type" value="Genomic_DNA"/>
</dbReference>
<keyword evidence="2" id="KW-1185">Reference proteome</keyword>
<accession>A0ACA9RLZ6</accession>
<feature type="non-terminal residue" evidence="1">
    <location>
        <position position="179"/>
    </location>
</feature>
<protein>
    <submittedName>
        <fullName evidence="1">30763_t:CDS:1</fullName>
    </submittedName>
</protein>
<evidence type="ECO:0000313" key="2">
    <source>
        <dbReference type="Proteomes" id="UP000789920"/>
    </source>
</evidence>
<evidence type="ECO:0000313" key="1">
    <source>
        <dbReference type="EMBL" id="CAG8799577.1"/>
    </source>
</evidence>
<reference evidence="1" key="1">
    <citation type="submission" date="2021-06" db="EMBL/GenBank/DDBJ databases">
        <authorList>
            <person name="Kallberg Y."/>
            <person name="Tangrot J."/>
            <person name="Rosling A."/>
        </authorList>
    </citation>
    <scope>NUCLEOTIDE SEQUENCE</scope>
    <source>
        <strain evidence="1">MA461A</strain>
    </source>
</reference>
<gene>
    <name evidence="1" type="ORF">RPERSI_LOCUS20751</name>
</gene>
<sequence>GIIYHEMKEKQMIKQYLDHLNQESYPTIDYSDPYSIKSAMETWFSGEHWEQVVDNALLSIRYEEQEHYFKNTMFYLRNPRYPDFFYPNHCEFKDSFAAQRNLPENHNDGYSDFLDKYYLDFMKEPLLSETSYKGVRMPIARKESCEVALKSLPSGSNTLNCLEEFKNHMECRLNGIGLK</sequence>
<proteinExistence type="predicted"/>
<comment type="caution">
    <text evidence="1">The sequence shown here is derived from an EMBL/GenBank/DDBJ whole genome shotgun (WGS) entry which is preliminary data.</text>
</comment>